<feature type="transmembrane region" description="Helical" evidence="10">
    <location>
        <begin position="235"/>
        <end position="256"/>
    </location>
</feature>
<feature type="transmembrane region" description="Helical" evidence="10">
    <location>
        <begin position="299"/>
        <end position="319"/>
    </location>
</feature>
<dbReference type="CDD" id="cd12921">
    <property type="entry name" value="VKOR_4"/>
    <property type="match status" value="1"/>
</dbReference>
<feature type="domain" description="Vitamin K epoxide reductase" evidence="11">
    <location>
        <begin position="146"/>
        <end position="287"/>
    </location>
</feature>
<organism evidence="12 13">
    <name type="scientific">Rhodohalobacter sulfatireducens</name>
    <dbReference type="NCBI Taxonomy" id="2911366"/>
    <lineage>
        <taxon>Bacteria</taxon>
        <taxon>Pseudomonadati</taxon>
        <taxon>Balneolota</taxon>
        <taxon>Balneolia</taxon>
        <taxon>Balneolales</taxon>
        <taxon>Balneolaceae</taxon>
        <taxon>Rhodohalobacter</taxon>
    </lineage>
</organism>
<gene>
    <name evidence="12" type="ORF">L6773_06560</name>
</gene>
<evidence type="ECO:0000259" key="11">
    <source>
        <dbReference type="SMART" id="SM00756"/>
    </source>
</evidence>
<reference evidence="12" key="2">
    <citation type="submission" date="2024-05" db="EMBL/GenBank/DDBJ databases">
        <title>Rhodohalobacter halophilus gen. nov., sp. nov., a moderately halophilic member of the family Balneolaceae.</title>
        <authorList>
            <person name="Xia J."/>
        </authorList>
    </citation>
    <scope>NUCLEOTIDE SEQUENCE</scope>
    <source>
        <strain evidence="12">WB101</strain>
    </source>
</reference>
<keyword evidence="6" id="KW-0560">Oxidoreductase</keyword>
<accession>A0ABS9KBI6</accession>
<evidence type="ECO:0000256" key="5">
    <source>
        <dbReference type="ARBA" id="ARBA00022989"/>
    </source>
</evidence>
<evidence type="ECO:0000256" key="10">
    <source>
        <dbReference type="SAM" id="Phobius"/>
    </source>
</evidence>
<comment type="similarity">
    <text evidence="2">Belongs to the VKOR family.</text>
</comment>
<reference evidence="12" key="1">
    <citation type="submission" date="2022-01" db="EMBL/GenBank/DDBJ databases">
        <authorList>
            <person name="Wang Y."/>
        </authorList>
    </citation>
    <scope>NUCLEOTIDE SEQUENCE</scope>
    <source>
        <strain evidence="12">WB101</strain>
    </source>
</reference>
<dbReference type="Gene3D" id="3.40.30.10">
    <property type="entry name" value="Glutaredoxin"/>
    <property type="match status" value="1"/>
</dbReference>
<dbReference type="Pfam" id="PF07884">
    <property type="entry name" value="VKOR"/>
    <property type="match status" value="1"/>
</dbReference>
<comment type="caution">
    <text evidence="12">The sequence shown here is derived from an EMBL/GenBank/DDBJ whole genome shotgun (WGS) entry which is preliminary data.</text>
</comment>
<feature type="transmembrane region" description="Helical" evidence="10">
    <location>
        <begin position="148"/>
        <end position="167"/>
    </location>
</feature>
<evidence type="ECO:0000313" key="12">
    <source>
        <dbReference type="EMBL" id="MCG2588221.1"/>
    </source>
</evidence>
<dbReference type="Gene3D" id="1.20.1440.130">
    <property type="entry name" value="VKOR domain"/>
    <property type="match status" value="1"/>
</dbReference>
<name>A0ABS9KBI6_9BACT</name>
<dbReference type="InterPro" id="IPR038354">
    <property type="entry name" value="VKOR_sf"/>
</dbReference>
<sequence>MEQVLLDYLKLLDIPVSKTYFRKCVASHPEYPSILSVADTLERFGIEHAVARVQKEDLENLPIPFVLHLKRGQGQLLLIRNQKELEEHRSDLDDWDGVILYAEDGDITKDKEHQEYLSREKSAKWGFVILGLSALLFLGMLLTQHFTWYNIILLATSLSGTVLGLLLTAKDIGIRYDIVESFCNAGQNINCDRVLTSDEATLFGRFKLSDAVLSYFTFQLIVAGIWLPVGSEVTSILSVLFVSVMLSLPAVGYSLYVQAMKLKSWCRLCLLVGAVFLVQAVLFGWMYTTNVFEFSDTGFWAITQIILLLVAVTSLEFLLKNRMEEGSEAAAAEIAANRVKYSPKVFTQLLSKEKRVDTSPFEKELLIGKPDTPIQIIMAASLGCGPCKDGFEKAVQLVERWPDTVNLSIRLFLDNYKKGDEINSPGGYILNVWLQNIYGQKNQSDRTVWLLQNWYDSMYNFVRLDDFKKRHPIESSERVSYDQNINIIDLHADWFKREEIHITPTFFINSCKLPKGYRIDDIKNLMPALIEQLTSWEKMDQKQQTVSVG</sequence>
<dbReference type="EMBL" id="JAKLWS010000006">
    <property type="protein sequence ID" value="MCG2588221.1"/>
    <property type="molecule type" value="Genomic_DNA"/>
</dbReference>
<evidence type="ECO:0000256" key="3">
    <source>
        <dbReference type="ARBA" id="ARBA00022692"/>
    </source>
</evidence>
<dbReference type="SMART" id="SM00756">
    <property type="entry name" value="VKc"/>
    <property type="match status" value="1"/>
</dbReference>
<feature type="transmembrane region" description="Helical" evidence="10">
    <location>
        <begin position="125"/>
        <end position="142"/>
    </location>
</feature>
<dbReference type="RefSeq" id="WP_237853064.1">
    <property type="nucleotide sequence ID" value="NZ_JAKLWS010000006.1"/>
</dbReference>
<evidence type="ECO:0000256" key="7">
    <source>
        <dbReference type="ARBA" id="ARBA00023136"/>
    </source>
</evidence>
<comment type="subcellular location">
    <subcellularLocation>
        <location evidence="1">Membrane</location>
        <topology evidence="1">Multi-pass membrane protein</topology>
    </subcellularLocation>
</comment>
<keyword evidence="5 10" id="KW-1133">Transmembrane helix</keyword>
<evidence type="ECO:0000313" key="13">
    <source>
        <dbReference type="Proteomes" id="UP001165366"/>
    </source>
</evidence>
<keyword evidence="3 10" id="KW-0812">Transmembrane</keyword>
<evidence type="ECO:0000256" key="1">
    <source>
        <dbReference type="ARBA" id="ARBA00004141"/>
    </source>
</evidence>
<feature type="transmembrane region" description="Helical" evidence="10">
    <location>
        <begin position="268"/>
        <end position="287"/>
    </location>
</feature>
<dbReference type="InterPro" id="IPR012932">
    <property type="entry name" value="VKOR"/>
</dbReference>
<dbReference type="SUPFAM" id="SSF52833">
    <property type="entry name" value="Thioredoxin-like"/>
    <property type="match status" value="1"/>
</dbReference>
<evidence type="ECO:0000256" key="2">
    <source>
        <dbReference type="ARBA" id="ARBA00006214"/>
    </source>
</evidence>
<keyword evidence="4" id="KW-0874">Quinone</keyword>
<dbReference type="InterPro" id="IPR036249">
    <property type="entry name" value="Thioredoxin-like_sf"/>
</dbReference>
<evidence type="ECO:0000256" key="6">
    <source>
        <dbReference type="ARBA" id="ARBA00023002"/>
    </source>
</evidence>
<evidence type="ECO:0000256" key="8">
    <source>
        <dbReference type="ARBA" id="ARBA00023157"/>
    </source>
</evidence>
<evidence type="ECO:0000256" key="4">
    <source>
        <dbReference type="ARBA" id="ARBA00022719"/>
    </source>
</evidence>
<dbReference type="Proteomes" id="UP001165366">
    <property type="component" value="Unassembled WGS sequence"/>
</dbReference>
<keyword evidence="13" id="KW-1185">Reference proteome</keyword>
<protein>
    <submittedName>
        <fullName evidence="12">Thioredoxin domain-containing protein</fullName>
    </submittedName>
</protein>
<evidence type="ECO:0000256" key="9">
    <source>
        <dbReference type="ARBA" id="ARBA00023284"/>
    </source>
</evidence>
<feature type="transmembrane region" description="Helical" evidence="10">
    <location>
        <begin position="212"/>
        <end position="229"/>
    </location>
</feature>
<keyword evidence="9" id="KW-0676">Redox-active center</keyword>
<keyword evidence="7 10" id="KW-0472">Membrane</keyword>
<keyword evidence="8" id="KW-1015">Disulfide bond</keyword>
<proteinExistence type="inferred from homology"/>